<name>A0A381U5M8_9ZZZZ</name>
<evidence type="ECO:0000313" key="1">
    <source>
        <dbReference type="EMBL" id="SVA23555.1"/>
    </source>
</evidence>
<protein>
    <submittedName>
        <fullName evidence="1">Uncharacterized protein</fullName>
    </submittedName>
</protein>
<sequence length="25" mass="2937">MEAYFNPMDESFLHYAVTSHIISAY</sequence>
<dbReference type="EMBL" id="UINC01005789">
    <property type="protein sequence ID" value="SVA23555.1"/>
    <property type="molecule type" value="Genomic_DNA"/>
</dbReference>
<reference evidence="1" key="1">
    <citation type="submission" date="2018-05" db="EMBL/GenBank/DDBJ databases">
        <authorList>
            <person name="Lanie J.A."/>
            <person name="Ng W.-L."/>
            <person name="Kazmierczak K.M."/>
            <person name="Andrzejewski T.M."/>
            <person name="Davidsen T.M."/>
            <person name="Wayne K.J."/>
            <person name="Tettelin H."/>
            <person name="Glass J.I."/>
            <person name="Rusch D."/>
            <person name="Podicherti R."/>
            <person name="Tsui H.-C.T."/>
            <person name="Winkler M.E."/>
        </authorList>
    </citation>
    <scope>NUCLEOTIDE SEQUENCE</scope>
</reference>
<dbReference type="AlphaFoldDB" id="A0A381U5M8"/>
<gene>
    <name evidence="1" type="ORF">METZ01_LOCUS76409</name>
</gene>
<accession>A0A381U5M8</accession>
<organism evidence="1">
    <name type="scientific">marine metagenome</name>
    <dbReference type="NCBI Taxonomy" id="408172"/>
    <lineage>
        <taxon>unclassified sequences</taxon>
        <taxon>metagenomes</taxon>
        <taxon>ecological metagenomes</taxon>
    </lineage>
</organism>
<proteinExistence type="predicted"/>